<name>A0A6G2D7C5_STREE</name>
<organism evidence="11 12">
    <name type="scientific">Streptococcus pneumoniae</name>
    <dbReference type="NCBI Taxonomy" id="1313"/>
    <lineage>
        <taxon>Bacteria</taxon>
        <taxon>Bacillati</taxon>
        <taxon>Bacillota</taxon>
        <taxon>Bacilli</taxon>
        <taxon>Lactobacillales</taxon>
        <taxon>Streptococcaceae</taxon>
        <taxon>Streptococcus</taxon>
    </lineage>
</organism>
<gene>
    <name evidence="11" type="primary">trxA</name>
    <name evidence="11" type="ORF">GM539_15435</name>
</gene>
<evidence type="ECO:0000313" key="12">
    <source>
        <dbReference type="Proteomes" id="UP000474228"/>
    </source>
</evidence>
<dbReference type="EMBL" id="WNHJ01001297">
    <property type="protein sequence ID" value="MTV64718.1"/>
    <property type="molecule type" value="Genomic_DNA"/>
</dbReference>
<evidence type="ECO:0000256" key="3">
    <source>
        <dbReference type="ARBA" id="ARBA00022448"/>
    </source>
</evidence>
<dbReference type="Gene3D" id="3.40.30.10">
    <property type="entry name" value="Glutaredoxin"/>
    <property type="match status" value="1"/>
</dbReference>
<dbReference type="AlphaFoldDB" id="A0A6G2D7C5"/>
<dbReference type="GO" id="GO:0015035">
    <property type="term" value="F:protein-disulfide reductase activity"/>
    <property type="evidence" value="ECO:0007669"/>
    <property type="project" value="UniProtKB-UniRule"/>
</dbReference>
<feature type="domain" description="Thioredoxin" evidence="10">
    <location>
        <begin position="1"/>
        <end position="75"/>
    </location>
</feature>
<evidence type="ECO:0000256" key="4">
    <source>
        <dbReference type="ARBA" id="ARBA00022982"/>
    </source>
</evidence>
<feature type="active site" description="Nucleophile" evidence="8">
    <location>
        <position position="16"/>
    </location>
</feature>
<accession>A0A6G2D7C5</accession>
<evidence type="ECO:0000256" key="6">
    <source>
        <dbReference type="ARBA" id="ARBA00023284"/>
    </source>
</evidence>
<dbReference type="SUPFAM" id="SSF52833">
    <property type="entry name" value="Thioredoxin-like"/>
    <property type="match status" value="1"/>
</dbReference>
<keyword evidence="4" id="KW-0249">Electron transport</keyword>
<dbReference type="Pfam" id="PF00085">
    <property type="entry name" value="Thioredoxin"/>
    <property type="match status" value="1"/>
</dbReference>
<evidence type="ECO:0000256" key="7">
    <source>
        <dbReference type="NCBIfam" id="TIGR01068"/>
    </source>
</evidence>
<feature type="disulfide bond" description="Redox-active" evidence="9">
    <location>
        <begin position="16"/>
        <end position="19"/>
    </location>
</feature>
<dbReference type="GO" id="GO:0005829">
    <property type="term" value="C:cytosol"/>
    <property type="evidence" value="ECO:0007669"/>
    <property type="project" value="TreeGrafter"/>
</dbReference>
<dbReference type="PRINTS" id="PR00421">
    <property type="entry name" value="THIOREDOXIN"/>
</dbReference>
<dbReference type="Proteomes" id="UP000474228">
    <property type="component" value="Unassembled WGS sequence"/>
</dbReference>
<feature type="site" description="Contributes to redox potential value" evidence="8">
    <location>
        <position position="18"/>
    </location>
</feature>
<dbReference type="PANTHER" id="PTHR45663">
    <property type="entry name" value="GEO12009P1"/>
    <property type="match status" value="1"/>
</dbReference>
<dbReference type="PROSITE" id="PS51352">
    <property type="entry name" value="THIOREDOXIN_2"/>
    <property type="match status" value="1"/>
</dbReference>
<feature type="non-terminal residue" evidence="11">
    <location>
        <position position="75"/>
    </location>
</feature>
<dbReference type="PANTHER" id="PTHR45663:SF11">
    <property type="entry name" value="GEO12009P1"/>
    <property type="match status" value="1"/>
</dbReference>
<comment type="caution">
    <text evidence="11">The sequence shown here is derived from an EMBL/GenBank/DDBJ whole genome shotgun (WGS) entry which is preliminary data.</text>
</comment>
<dbReference type="GO" id="GO:0045454">
    <property type="term" value="P:cell redox homeostasis"/>
    <property type="evidence" value="ECO:0007669"/>
    <property type="project" value="TreeGrafter"/>
</dbReference>
<proteinExistence type="inferred from homology"/>
<dbReference type="InterPro" id="IPR017937">
    <property type="entry name" value="Thioredoxin_CS"/>
</dbReference>
<evidence type="ECO:0000313" key="11">
    <source>
        <dbReference type="EMBL" id="MTV64718.1"/>
    </source>
</evidence>
<dbReference type="InterPro" id="IPR005746">
    <property type="entry name" value="Thioredoxin"/>
</dbReference>
<evidence type="ECO:0000256" key="8">
    <source>
        <dbReference type="PIRSR" id="PIRSR000077-1"/>
    </source>
</evidence>
<feature type="active site" description="Nucleophile" evidence="8">
    <location>
        <position position="19"/>
    </location>
</feature>
<reference evidence="11 12" key="1">
    <citation type="submission" date="2019-11" db="EMBL/GenBank/DDBJ databases">
        <title>Growth characteristics of pneumococcus vary with the chemical composition of the capsule and with environmental conditions.</title>
        <authorList>
            <person name="Tothpal A."/>
            <person name="Desobry K."/>
            <person name="Joshi S."/>
            <person name="Wyllie A.L."/>
            <person name="Weinberger D.M."/>
        </authorList>
    </citation>
    <scope>NUCLEOTIDE SEQUENCE [LARGE SCALE GENOMIC DNA]</scope>
    <source>
        <strain evidence="12">pnumococcus22F</strain>
    </source>
</reference>
<evidence type="ECO:0000256" key="9">
    <source>
        <dbReference type="PIRSR" id="PIRSR000077-4"/>
    </source>
</evidence>
<evidence type="ECO:0000256" key="2">
    <source>
        <dbReference type="ARBA" id="ARBA00020570"/>
    </source>
</evidence>
<dbReference type="PIRSF" id="PIRSF000077">
    <property type="entry name" value="Thioredoxin"/>
    <property type="match status" value="1"/>
</dbReference>
<dbReference type="InterPro" id="IPR036249">
    <property type="entry name" value="Thioredoxin-like_sf"/>
</dbReference>
<sequence length="75" mass="8332">MNTDKVVVVDFWAPWCGPCKVLGPIIEDLAKDDSIADKTIIGKCNVDNNSELSQKYGIRSIPTVMFFKNGELVDK</sequence>
<comment type="similarity">
    <text evidence="1">Belongs to the thioredoxin family.</text>
</comment>
<dbReference type="NCBIfam" id="TIGR01068">
    <property type="entry name" value="thioredoxin"/>
    <property type="match status" value="1"/>
</dbReference>
<feature type="site" description="Contributes to redox potential value" evidence="8">
    <location>
        <position position="17"/>
    </location>
</feature>
<evidence type="ECO:0000259" key="10">
    <source>
        <dbReference type="PROSITE" id="PS51352"/>
    </source>
</evidence>
<dbReference type="InterPro" id="IPR013766">
    <property type="entry name" value="Thioredoxin_domain"/>
</dbReference>
<evidence type="ECO:0000256" key="5">
    <source>
        <dbReference type="ARBA" id="ARBA00023157"/>
    </source>
</evidence>
<protein>
    <recommendedName>
        <fullName evidence="2 7">Thioredoxin</fullName>
    </recommendedName>
</protein>
<evidence type="ECO:0000256" key="1">
    <source>
        <dbReference type="ARBA" id="ARBA00008987"/>
    </source>
</evidence>
<feature type="site" description="Deprotonates C-terminal active site Cys" evidence="8">
    <location>
        <position position="10"/>
    </location>
</feature>
<dbReference type="CDD" id="cd02947">
    <property type="entry name" value="TRX_family"/>
    <property type="match status" value="1"/>
</dbReference>
<dbReference type="PROSITE" id="PS00194">
    <property type="entry name" value="THIOREDOXIN_1"/>
    <property type="match status" value="1"/>
</dbReference>
<keyword evidence="6 9" id="KW-0676">Redox-active center</keyword>
<keyword evidence="3" id="KW-0813">Transport</keyword>
<keyword evidence="5 9" id="KW-1015">Disulfide bond</keyword>